<accession>A0AAX3FH86</accession>
<dbReference type="GeneID" id="34291790"/>
<evidence type="ECO:0000313" key="2">
    <source>
        <dbReference type="Proteomes" id="UP000268529"/>
    </source>
</evidence>
<gene>
    <name evidence="1" type="ORF">NCTC8529_00204</name>
</gene>
<proteinExistence type="predicted"/>
<dbReference type="Proteomes" id="UP000268529">
    <property type="component" value="Chromosome"/>
</dbReference>
<dbReference type="AlphaFoldDB" id="A0AAX3FH86"/>
<sequence>MTAKRSNPLFFITSDGGIQRVIDVRKIIYIDYNNNKLVIKTVSENGDMDMGNIPEESYKALINFWSETLSCRD</sequence>
<evidence type="ECO:0000313" key="1">
    <source>
        <dbReference type="EMBL" id="VEE89281.1"/>
    </source>
</evidence>
<protein>
    <submittedName>
        <fullName evidence="1">Uncharacterized protein</fullName>
    </submittedName>
</protein>
<reference evidence="1 2" key="1">
    <citation type="submission" date="2018-12" db="EMBL/GenBank/DDBJ databases">
        <authorList>
            <consortium name="Pathogen Informatics"/>
        </authorList>
    </citation>
    <scope>NUCLEOTIDE SEQUENCE [LARGE SCALE GENOMIC DNA]</scope>
    <source>
        <strain evidence="1 2">NCTC8529</strain>
    </source>
</reference>
<name>A0AAX3FH86_ACTEU</name>
<dbReference type="GeneID" id="92742830"/>
<dbReference type="EMBL" id="LR134310">
    <property type="protein sequence ID" value="VEE89281.1"/>
    <property type="molecule type" value="Genomic_DNA"/>
</dbReference>
<dbReference type="RefSeq" id="WP_039195117.1">
    <property type="nucleotide sequence ID" value="NZ_LR134310.1"/>
</dbReference>
<organism evidence="1 2">
    <name type="scientific">Actinobacillus equuli</name>
    <dbReference type="NCBI Taxonomy" id="718"/>
    <lineage>
        <taxon>Bacteria</taxon>
        <taxon>Pseudomonadati</taxon>
        <taxon>Pseudomonadota</taxon>
        <taxon>Gammaproteobacteria</taxon>
        <taxon>Pasteurellales</taxon>
        <taxon>Pasteurellaceae</taxon>
        <taxon>Actinobacillus</taxon>
    </lineage>
</organism>